<evidence type="ECO:0000313" key="2">
    <source>
        <dbReference type="EMBL" id="TNN39663.1"/>
    </source>
</evidence>
<feature type="compositionally biased region" description="Polar residues" evidence="1">
    <location>
        <begin position="87"/>
        <end position="103"/>
    </location>
</feature>
<dbReference type="OrthoDB" id="8958801at2759"/>
<sequence>MPSPQVLQPVLKMKVDELFLNWLSDTATQSLLKDYLDIIKSGRRVDRSCEDAGDKRSSTFNENNNVASQKNLAEKKPLPIRTPSSPPSAGTLPSGSSSNTRVTGANGRVLRRSVSTKKASSRLKWSIRILNNTETMSHVQTGFSGCHKVM</sequence>
<dbReference type="Proteomes" id="UP000314294">
    <property type="component" value="Unassembled WGS sequence"/>
</dbReference>
<evidence type="ECO:0000313" key="3">
    <source>
        <dbReference type="Proteomes" id="UP000314294"/>
    </source>
</evidence>
<dbReference type="EMBL" id="SRLO01001259">
    <property type="protein sequence ID" value="TNN39663.1"/>
    <property type="molecule type" value="Genomic_DNA"/>
</dbReference>
<accession>A0A4Z2FFY1</accession>
<name>A0A4Z2FFY1_9TELE</name>
<organism evidence="2 3">
    <name type="scientific">Liparis tanakae</name>
    <name type="common">Tanaka's snailfish</name>
    <dbReference type="NCBI Taxonomy" id="230148"/>
    <lineage>
        <taxon>Eukaryota</taxon>
        <taxon>Metazoa</taxon>
        <taxon>Chordata</taxon>
        <taxon>Craniata</taxon>
        <taxon>Vertebrata</taxon>
        <taxon>Euteleostomi</taxon>
        <taxon>Actinopterygii</taxon>
        <taxon>Neopterygii</taxon>
        <taxon>Teleostei</taxon>
        <taxon>Neoteleostei</taxon>
        <taxon>Acanthomorphata</taxon>
        <taxon>Eupercaria</taxon>
        <taxon>Perciformes</taxon>
        <taxon>Cottioidei</taxon>
        <taxon>Cottales</taxon>
        <taxon>Liparidae</taxon>
        <taxon>Liparis</taxon>
    </lineage>
</organism>
<gene>
    <name evidence="2" type="primary">PPP2R3B_1</name>
    <name evidence="2" type="ORF">EYF80_050166</name>
</gene>
<feature type="compositionally biased region" description="Polar residues" evidence="1">
    <location>
        <begin position="58"/>
        <end position="71"/>
    </location>
</feature>
<evidence type="ECO:0000256" key="1">
    <source>
        <dbReference type="SAM" id="MobiDB-lite"/>
    </source>
</evidence>
<feature type="region of interest" description="Disordered" evidence="1">
    <location>
        <begin position="45"/>
        <end position="115"/>
    </location>
</feature>
<feature type="compositionally biased region" description="Basic and acidic residues" evidence="1">
    <location>
        <begin position="45"/>
        <end position="57"/>
    </location>
</feature>
<reference evidence="2 3" key="1">
    <citation type="submission" date="2019-03" db="EMBL/GenBank/DDBJ databases">
        <title>First draft genome of Liparis tanakae, snailfish: a comprehensive survey of snailfish specific genes.</title>
        <authorList>
            <person name="Kim W."/>
            <person name="Song I."/>
            <person name="Jeong J.-H."/>
            <person name="Kim D."/>
            <person name="Kim S."/>
            <person name="Ryu S."/>
            <person name="Song J.Y."/>
            <person name="Lee S.K."/>
        </authorList>
    </citation>
    <scope>NUCLEOTIDE SEQUENCE [LARGE SCALE GENOMIC DNA]</scope>
    <source>
        <tissue evidence="2">Muscle</tissue>
    </source>
</reference>
<comment type="caution">
    <text evidence="2">The sequence shown here is derived from an EMBL/GenBank/DDBJ whole genome shotgun (WGS) entry which is preliminary data.</text>
</comment>
<dbReference type="AlphaFoldDB" id="A0A4Z2FFY1"/>
<proteinExistence type="predicted"/>
<protein>
    <submittedName>
        <fullName evidence="2">Serine/threonine-protein phosphatase 2A regulatory subunit B'' subunit beta</fullName>
    </submittedName>
</protein>
<keyword evidence="3" id="KW-1185">Reference proteome</keyword>